<dbReference type="GO" id="GO:0004867">
    <property type="term" value="F:serine-type endopeptidase inhibitor activity"/>
    <property type="evidence" value="ECO:0007669"/>
    <property type="project" value="InterPro"/>
</dbReference>
<evidence type="ECO:0000313" key="4">
    <source>
        <dbReference type="EMBL" id="JAC56451.1"/>
    </source>
</evidence>
<dbReference type="PANTHER" id="PTHR21179:SF1">
    <property type="entry name" value="KAZ1-TYPE SERINE PROTEASE INHIBITOR-LIKE PROTEIN TYPE EPSILON-RELATED"/>
    <property type="match status" value="1"/>
</dbReference>
<feature type="domain" description="Kazal-like" evidence="3">
    <location>
        <begin position="135"/>
        <end position="188"/>
    </location>
</feature>
<dbReference type="Pfam" id="PF00050">
    <property type="entry name" value="Kazal_1"/>
    <property type="match status" value="1"/>
</dbReference>
<feature type="signal peptide" evidence="2">
    <location>
        <begin position="1"/>
        <end position="22"/>
    </location>
</feature>
<feature type="chain" id="PRO_5044537882" description="Kazal-like domain-containing protein" evidence="2">
    <location>
        <begin position="23"/>
        <end position="195"/>
    </location>
</feature>
<dbReference type="GeneID" id="105226472"/>
<sequence length="195" mass="21158">MLFTNSCCLYAVVLMLAVPAYSAPTEQHSVAASNKQRARRQIFSDFGGDNPFFTPVDFNFGPNPLPRPQWGRPGPGEPLIFSNDRRQAPTSTTNTTPSPPNGQQANANAAPNVVFINNQPIVATIAPFTAPTTASPQFLNCFGSCPTTSEYNPVCASNQQQYQNPQKFDCARQCGADIQIVRRGACQGLFPMQRG</sequence>
<reference evidence="4" key="1">
    <citation type="journal article" date="2014" name="BMC Genomics">
        <title>Characterizing the developmental transcriptome of the oriental fruit fly, Bactrocera dorsalis (Diptera: Tephritidae) through comparative genomic analysis with Drosophila melanogaster utilizing modENCODE datasets.</title>
        <authorList>
            <person name="Geib S.M."/>
            <person name="Calla B."/>
            <person name="Hall B."/>
            <person name="Hou S."/>
            <person name="Manoukis N.C."/>
        </authorList>
    </citation>
    <scope>NUCLEOTIDE SEQUENCE</scope>
    <source>
        <strain evidence="4">Punador</strain>
    </source>
</reference>
<name>A0A034WLJ9_BACDO</name>
<evidence type="ECO:0000256" key="1">
    <source>
        <dbReference type="SAM" id="MobiDB-lite"/>
    </source>
</evidence>
<dbReference type="InterPro" id="IPR036058">
    <property type="entry name" value="Kazal_dom_sf"/>
</dbReference>
<feature type="compositionally biased region" description="Low complexity" evidence="1">
    <location>
        <begin position="89"/>
        <end position="107"/>
    </location>
</feature>
<organism evidence="4">
    <name type="scientific">Bactrocera dorsalis</name>
    <name type="common">Oriental fruit fly</name>
    <name type="synonym">Dacus dorsalis</name>
    <dbReference type="NCBI Taxonomy" id="27457"/>
    <lineage>
        <taxon>Eukaryota</taxon>
        <taxon>Metazoa</taxon>
        <taxon>Ecdysozoa</taxon>
        <taxon>Arthropoda</taxon>
        <taxon>Hexapoda</taxon>
        <taxon>Insecta</taxon>
        <taxon>Pterygota</taxon>
        <taxon>Neoptera</taxon>
        <taxon>Endopterygota</taxon>
        <taxon>Diptera</taxon>
        <taxon>Brachycera</taxon>
        <taxon>Muscomorpha</taxon>
        <taxon>Tephritoidea</taxon>
        <taxon>Tephritidae</taxon>
        <taxon>Bactrocera</taxon>
        <taxon>Bactrocera</taxon>
    </lineage>
</organism>
<dbReference type="Gene3D" id="3.30.60.30">
    <property type="match status" value="1"/>
</dbReference>
<dbReference type="InterPro" id="IPR002350">
    <property type="entry name" value="Kazal_dom"/>
</dbReference>
<dbReference type="SMART" id="SM00280">
    <property type="entry name" value="KAZAL"/>
    <property type="match status" value="1"/>
</dbReference>
<accession>A0A034WLJ9</accession>
<dbReference type="OrthoDB" id="126772at2759"/>
<proteinExistence type="predicted"/>
<dbReference type="EMBL" id="GAKP01002501">
    <property type="protein sequence ID" value="JAC56451.1"/>
    <property type="molecule type" value="Transcribed_RNA"/>
</dbReference>
<dbReference type="CDD" id="cd00104">
    <property type="entry name" value="KAZAL_FS"/>
    <property type="match status" value="1"/>
</dbReference>
<dbReference type="AlphaFoldDB" id="A0A034WLJ9"/>
<feature type="region of interest" description="Disordered" evidence="1">
    <location>
        <begin position="63"/>
        <end position="107"/>
    </location>
</feature>
<dbReference type="InterPro" id="IPR039932">
    <property type="entry name" value="Spink4-like"/>
</dbReference>
<protein>
    <recommendedName>
        <fullName evidence="3">Kazal-like domain-containing protein</fullName>
    </recommendedName>
</protein>
<evidence type="ECO:0000256" key="2">
    <source>
        <dbReference type="SAM" id="SignalP"/>
    </source>
</evidence>
<dbReference type="PANTHER" id="PTHR21179">
    <property type="entry name" value="SERINE-TYPE ENDOPEPTIDASE INHIBITOR"/>
    <property type="match status" value="1"/>
</dbReference>
<keyword evidence="2" id="KW-0732">Signal</keyword>
<dbReference type="PROSITE" id="PS51465">
    <property type="entry name" value="KAZAL_2"/>
    <property type="match status" value="1"/>
</dbReference>
<dbReference type="KEGG" id="bdr:105226472"/>
<dbReference type="SUPFAM" id="SSF100895">
    <property type="entry name" value="Kazal-type serine protease inhibitors"/>
    <property type="match status" value="1"/>
</dbReference>
<dbReference type="RefSeq" id="XP_011203653.2">
    <property type="nucleotide sequence ID" value="XM_011205351.4"/>
</dbReference>
<evidence type="ECO:0000259" key="3">
    <source>
        <dbReference type="PROSITE" id="PS51465"/>
    </source>
</evidence>